<feature type="domain" description="X-Tfes XVIPCD" evidence="2">
    <location>
        <begin position="708"/>
        <end position="806"/>
    </location>
</feature>
<reference evidence="3 4" key="1">
    <citation type="submission" date="2017-09" db="EMBL/GenBank/DDBJ databases">
        <authorList>
            <person name="Ehlers B."/>
            <person name="Leendertz F.H."/>
        </authorList>
    </citation>
    <scope>NUCLEOTIDE SEQUENCE [LARGE SCALE GENOMIC DNA]</scope>
    <source>
        <strain evidence="3 4">CGMCC 1.10978</strain>
    </source>
</reference>
<name>A0A286D9H9_9GAMM</name>
<evidence type="ECO:0000313" key="3">
    <source>
        <dbReference type="EMBL" id="SOD55298.1"/>
    </source>
</evidence>
<dbReference type="Pfam" id="PF20410">
    <property type="entry name" value="X-Tfes_XVIPCD"/>
    <property type="match status" value="1"/>
</dbReference>
<dbReference type="EMBL" id="OCND01000006">
    <property type="protein sequence ID" value="SOD55298.1"/>
    <property type="molecule type" value="Genomic_DNA"/>
</dbReference>
<protein>
    <recommendedName>
        <fullName evidence="2">X-Tfes XVIPCD domain-containing protein</fullName>
    </recommendedName>
</protein>
<dbReference type="Pfam" id="PF26363">
    <property type="entry name" value="Phospholipase-like"/>
    <property type="match status" value="1"/>
</dbReference>
<keyword evidence="4" id="KW-1185">Reference proteome</keyword>
<dbReference type="OrthoDB" id="6005581at2"/>
<gene>
    <name evidence="3" type="ORF">SAMN06296416_106268</name>
</gene>
<feature type="compositionally biased region" description="Polar residues" evidence="1">
    <location>
        <begin position="1"/>
        <end position="18"/>
    </location>
</feature>
<evidence type="ECO:0000256" key="1">
    <source>
        <dbReference type="SAM" id="MobiDB-lite"/>
    </source>
</evidence>
<evidence type="ECO:0000313" key="4">
    <source>
        <dbReference type="Proteomes" id="UP000219374"/>
    </source>
</evidence>
<evidence type="ECO:0000259" key="2">
    <source>
        <dbReference type="Pfam" id="PF20410"/>
    </source>
</evidence>
<dbReference type="RefSeq" id="WP_097122547.1">
    <property type="nucleotide sequence ID" value="NZ_OCND01000006.1"/>
</dbReference>
<feature type="compositionally biased region" description="Polar residues" evidence="1">
    <location>
        <begin position="809"/>
        <end position="830"/>
    </location>
</feature>
<feature type="region of interest" description="Disordered" evidence="1">
    <location>
        <begin position="668"/>
        <end position="697"/>
    </location>
</feature>
<dbReference type="Proteomes" id="UP000219374">
    <property type="component" value="Unassembled WGS sequence"/>
</dbReference>
<feature type="region of interest" description="Disordered" evidence="1">
    <location>
        <begin position="809"/>
        <end position="838"/>
    </location>
</feature>
<dbReference type="InterPro" id="IPR029058">
    <property type="entry name" value="AB_hydrolase_fold"/>
</dbReference>
<dbReference type="InterPro" id="IPR046519">
    <property type="entry name" value="X-Tfes_XVIPCD"/>
</dbReference>
<dbReference type="AlphaFoldDB" id="A0A286D9H9"/>
<organism evidence="3 4">
    <name type="scientific">Pseudoxanthomonas wuyuanensis</name>
    <dbReference type="NCBI Taxonomy" id="1073196"/>
    <lineage>
        <taxon>Bacteria</taxon>
        <taxon>Pseudomonadati</taxon>
        <taxon>Pseudomonadota</taxon>
        <taxon>Gammaproteobacteria</taxon>
        <taxon>Lysobacterales</taxon>
        <taxon>Lysobacteraceae</taxon>
        <taxon>Pseudoxanthomonas</taxon>
    </lineage>
</organism>
<dbReference type="SUPFAM" id="SSF53474">
    <property type="entry name" value="alpha/beta-Hydrolases"/>
    <property type="match status" value="1"/>
</dbReference>
<accession>A0A286D9H9</accession>
<feature type="compositionally biased region" description="Basic and acidic residues" evidence="1">
    <location>
        <begin position="668"/>
        <end position="685"/>
    </location>
</feature>
<sequence length="838" mass="89205">MSTSSVTVEPELPSQQPRSLEEKAQQIRQQQALIAELRMQSAEGPEPELAAQADRLEQQYHAREMAGLADDVYRSAAHEPPLQMGWLRASEHPELLRQAGVGWSDEQIRQYLQPDDSNFRAEIYLPDPAVFGPDAKPVVCYKGSNGPVMARDEQGNPVLRESAPEDWLNNGVQGTGLESDYYNRAMALAVRFQRDHPGGFEIAGHSLGGGLASAASAVTGIPATTINAAGLHANTAQRFAERNGLSVFDTAQTVTAIQVQGEILTDVQVGVGQLGDLRRMQLGAVANMAADVSRLPGARERMEGLIAQSFPHSARAQQDALGLIDYLAENSGNRILRNVPLAAGQVQPALPAKMRDADGNLVDRPAEMALTEVARDGGPLLNVLTGTLAGAQAGKQAGQAIAAGGQLGETVLDKIGDGYQLSGRITGQAAELGAQTVGRIGGWQLRQGGEAVAQVRLGTGYLGAAMPMAQCVDAQWRNATTNGLLKAVNQLPFADRVFPGIEARIQQNERTTEAYCEDRRQQAVRSIQGAHQDADGIRRFAEQGSQAIQHSANTAGAGLRRAGEQVGLKVDLAFDEAGRNIRNVTDRAPTALAAGGAVLGTAGAVHATYLNNLPMSVNNAIKTYTVASQGGAAASEATLRHGMTSAAIPSLDARTMELEHQAVERLMRSRSGQERLQRVPAEEPAQRIPAGTSGRAPMHPIESGLLLNQPGHPDYRLFQDAASGIRALDARANRVSDLRSDQLSGHLAVAAKTEGMTGIDHVVMSQDASRTFAVQGRLEDPAHQRTSVDTVQGLNTPLAQSTQRMAEINGQQAEQAHSRAVAQQQEQETASRGALRFA</sequence>
<proteinExistence type="predicted"/>
<feature type="region of interest" description="Disordered" evidence="1">
    <location>
        <begin position="1"/>
        <end position="27"/>
    </location>
</feature>